<feature type="compositionally biased region" description="Polar residues" evidence="1">
    <location>
        <begin position="346"/>
        <end position="362"/>
    </location>
</feature>
<proteinExistence type="predicted"/>
<organism evidence="2 3">
    <name type="scientific">Dreissena polymorpha</name>
    <name type="common">Zebra mussel</name>
    <name type="synonym">Mytilus polymorpha</name>
    <dbReference type="NCBI Taxonomy" id="45954"/>
    <lineage>
        <taxon>Eukaryota</taxon>
        <taxon>Metazoa</taxon>
        <taxon>Spiralia</taxon>
        <taxon>Lophotrochozoa</taxon>
        <taxon>Mollusca</taxon>
        <taxon>Bivalvia</taxon>
        <taxon>Autobranchia</taxon>
        <taxon>Heteroconchia</taxon>
        <taxon>Euheterodonta</taxon>
        <taxon>Imparidentia</taxon>
        <taxon>Neoheterodontei</taxon>
        <taxon>Myida</taxon>
        <taxon>Dreissenoidea</taxon>
        <taxon>Dreissenidae</taxon>
        <taxon>Dreissena</taxon>
    </lineage>
</organism>
<feature type="compositionally biased region" description="Polar residues" evidence="1">
    <location>
        <begin position="493"/>
        <end position="507"/>
    </location>
</feature>
<feature type="region of interest" description="Disordered" evidence="1">
    <location>
        <begin position="306"/>
        <end position="390"/>
    </location>
</feature>
<keyword evidence="3" id="KW-1185">Reference proteome</keyword>
<dbReference type="AlphaFoldDB" id="A0A9D4LB60"/>
<feature type="compositionally biased region" description="Basic and acidic residues" evidence="1">
    <location>
        <begin position="276"/>
        <end position="292"/>
    </location>
</feature>
<dbReference type="Proteomes" id="UP000828390">
    <property type="component" value="Unassembled WGS sequence"/>
</dbReference>
<comment type="caution">
    <text evidence="2">The sequence shown here is derived from an EMBL/GenBank/DDBJ whole genome shotgun (WGS) entry which is preliminary data.</text>
</comment>
<gene>
    <name evidence="2" type="ORF">DPMN_097112</name>
</gene>
<name>A0A9D4LB60_DREPO</name>
<accession>A0A9D4LB60</accession>
<evidence type="ECO:0000313" key="3">
    <source>
        <dbReference type="Proteomes" id="UP000828390"/>
    </source>
</evidence>
<feature type="region of interest" description="Disordered" evidence="1">
    <location>
        <begin position="168"/>
        <end position="197"/>
    </location>
</feature>
<reference evidence="2" key="2">
    <citation type="submission" date="2020-11" db="EMBL/GenBank/DDBJ databases">
        <authorList>
            <person name="McCartney M.A."/>
            <person name="Auch B."/>
            <person name="Kono T."/>
            <person name="Mallez S."/>
            <person name="Becker A."/>
            <person name="Gohl D.M."/>
            <person name="Silverstein K.A.T."/>
            <person name="Koren S."/>
            <person name="Bechman K.B."/>
            <person name="Herman A."/>
            <person name="Abrahante J.E."/>
            <person name="Garbe J."/>
        </authorList>
    </citation>
    <scope>NUCLEOTIDE SEQUENCE</scope>
    <source>
        <strain evidence="2">Duluth1</strain>
        <tissue evidence="2">Whole animal</tissue>
    </source>
</reference>
<evidence type="ECO:0000313" key="2">
    <source>
        <dbReference type="EMBL" id="KAH3854569.1"/>
    </source>
</evidence>
<feature type="compositionally biased region" description="Basic and acidic residues" evidence="1">
    <location>
        <begin position="363"/>
        <end position="375"/>
    </location>
</feature>
<dbReference type="EMBL" id="JAIWYP010000003">
    <property type="protein sequence ID" value="KAH3854569.1"/>
    <property type="molecule type" value="Genomic_DNA"/>
</dbReference>
<dbReference type="InterPro" id="IPR010994">
    <property type="entry name" value="RuvA_2-like"/>
</dbReference>
<feature type="compositionally biased region" description="Basic residues" evidence="1">
    <location>
        <begin position="510"/>
        <end position="530"/>
    </location>
</feature>
<protein>
    <submittedName>
        <fullName evidence="2">Uncharacterized protein</fullName>
    </submittedName>
</protein>
<feature type="region of interest" description="Disordered" evidence="1">
    <location>
        <begin position="466"/>
        <end position="539"/>
    </location>
</feature>
<evidence type="ECO:0000256" key="1">
    <source>
        <dbReference type="SAM" id="MobiDB-lite"/>
    </source>
</evidence>
<feature type="region of interest" description="Disordered" evidence="1">
    <location>
        <begin position="244"/>
        <end position="293"/>
    </location>
</feature>
<reference evidence="2" key="1">
    <citation type="journal article" date="2019" name="bioRxiv">
        <title>The Genome of the Zebra Mussel, Dreissena polymorpha: A Resource for Invasive Species Research.</title>
        <authorList>
            <person name="McCartney M.A."/>
            <person name="Auch B."/>
            <person name="Kono T."/>
            <person name="Mallez S."/>
            <person name="Zhang Y."/>
            <person name="Obille A."/>
            <person name="Becker A."/>
            <person name="Abrahante J.E."/>
            <person name="Garbe J."/>
            <person name="Badalamenti J.P."/>
            <person name="Herman A."/>
            <person name="Mangelson H."/>
            <person name="Liachko I."/>
            <person name="Sullivan S."/>
            <person name="Sone E.D."/>
            <person name="Koren S."/>
            <person name="Silverstein K.A.T."/>
            <person name="Beckman K.B."/>
            <person name="Gohl D.M."/>
        </authorList>
    </citation>
    <scope>NUCLEOTIDE SEQUENCE</scope>
    <source>
        <strain evidence="2">Duluth1</strain>
        <tissue evidence="2">Whole animal</tissue>
    </source>
</reference>
<dbReference type="Pfam" id="PF12836">
    <property type="entry name" value="HHH_3"/>
    <property type="match status" value="1"/>
</dbReference>
<feature type="compositionally biased region" description="Polar residues" evidence="1">
    <location>
        <begin position="168"/>
        <end position="177"/>
    </location>
</feature>
<dbReference type="SUPFAM" id="SSF47781">
    <property type="entry name" value="RuvA domain 2-like"/>
    <property type="match status" value="1"/>
</dbReference>
<feature type="compositionally biased region" description="Basic residues" evidence="1">
    <location>
        <begin position="336"/>
        <end position="345"/>
    </location>
</feature>
<feature type="region of interest" description="Disordered" evidence="1">
    <location>
        <begin position="414"/>
        <end position="450"/>
    </location>
</feature>
<feature type="compositionally biased region" description="Basic residues" evidence="1">
    <location>
        <begin position="308"/>
        <end position="328"/>
    </location>
</feature>
<sequence length="539" mass="61962">MADLNTCTARQLALKTGIPINTAKEIVKYRKRDTHILNYNELWNIDGMTRPIMQKLKSTTILQTPHARLKAKNESPKRKGKSVSASFPWNVPVLNESRQVGSPLCNAFKSIMTFYDPSTSETKYFRPVSVDPSPSGNKITAVYQTNAFSNQSVKDEQHTNNVLNDVMGNSSTLNNPPSAARDSVTHSHARGMSPTKRQNIQQWINSGSRQLFASKLPLKYSSTPERLIEEKNYLLQFDELRKQPRERDDRQTVLKRNSGKKSMDVDQTGRKSTKSIGEEKQGRSNTHLKERTLLLFKTPDAKFDSITRRARSTKSLKKRLSSVSKNRKNKAEKQIHATRKRHKSKSQSTHGTPVGQPSVSFQEESKTPCRPEQTTRGKLRKMSYGQSRSRHETVPLIAAIDKEVSGEDRPLELDDLYTSTPIGNDLDSPPDFGSEDVHSQPRSRSPEFSVFPRRHSFENYRYETLEQFRPDDESPNSRTERHVSRRSHFKKYNSPTQRAPVNDATNQRTDHHRRHHRSRDHRQRHHKHRGKSEEKCIIL</sequence>